<evidence type="ECO:0000313" key="2">
    <source>
        <dbReference type="Proteomes" id="UP001165092"/>
    </source>
</evidence>
<comment type="caution">
    <text evidence="1">The sequence shown here is derived from an EMBL/GenBank/DDBJ whole genome shotgun (WGS) entry which is preliminary data.</text>
</comment>
<sequence length="52" mass="5406">MVICNAGMLAPEGYADTVALPGGVVARTCHRAEYSLWSSLNALPGALARSED</sequence>
<dbReference type="AlphaFoldDB" id="A0A9W6P555"/>
<protein>
    <submittedName>
        <fullName evidence="1">Uncharacterized protein</fullName>
    </submittedName>
</protein>
<proteinExistence type="predicted"/>
<evidence type="ECO:0000313" key="1">
    <source>
        <dbReference type="EMBL" id="GLU47549.1"/>
    </source>
</evidence>
<keyword evidence="2" id="KW-1185">Reference proteome</keyword>
<gene>
    <name evidence="1" type="ORF">Nans01_19000</name>
</gene>
<dbReference type="Proteomes" id="UP001165092">
    <property type="component" value="Unassembled WGS sequence"/>
</dbReference>
<dbReference type="EMBL" id="BSQG01000002">
    <property type="protein sequence ID" value="GLU47549.1"/>
    <property type="molecule type" value="Genomic_DNA"/>
</dbReference>
<name>A0A9W6P555_9ACTN</name>
<reference evidence="1" key="1">
    <citation type="submission" date="2023-02" db="EMBL/GenBank/DDBJ databases">
        <title>Nocardiopsis ansamitocini NBRC 112285.</title>
        <authorList>
            <person name="Ichikawa N."/>
            <person name="Sato H."/>
            <person name="Tonouchi N."/>
        </authorList>
    </citation>
    <scope>NUCLEOTIDE SEQUENCE</scope>
    <source>
        <strain evidence="1">NBRC 112285</strain>
    </source>
</reference>
<accession>A0A9W6P555</accession>
<organism evidence="1 2">
    <name type="scientific">Nocardiopsis ansamitocini</name>
    <dbReference type="NCBI Taxonomy" id="1670832"/>
    <lineage>
        <taxon>Bacteria</taxon>
        <taxon>Bacillati</taxon>
        <taxon>Actinomycetota</taxon>
        <taxon>Actinomycetes</taxon>
        <taxon>Streptosporangiales</taxon>
        <taxon>Nocardiopsidaceae</taxon>
        <taxon>Nocardiopsis</taxon>
    </lineage>
</organism>